<feature type="disulfide bond" evidence="12">
    <location>
        <begin position="1309"/>
        <end position="1373"/>
    </location>
</feature>
<evidence type="ECO:0000256" key="4">
    <source>
        <dbReference type="ARBA" id="ARBA00022525"/>
    </source>
</evidence>
<feature type="disulfide bond" evidence="12">
    <location>
        <begin position="392"/>
        <end position="456"/>
    </location>
</feature>
<feature type="disulfide bond" evidence="12">
    <location>
        <begin position="625"/>
        <end position="686"/>
    </location>
</feature>
<dbReference type="Proteomes" id="UP000233020">
    <property type="component" value="Unplaced"/>
</dbReference>
<feature type="transmembrane region" description="Helical" evidence="13">
    <location>
        <begin position="1399"/>
        <end position="1421"/>
    </location>
</feature>
<feature type="domain" description="SRCR" evidence="14">
    <location>
        <begin position="694"/>
        <end position="794"/>
    </location>
</feature>
<dbReference type="GO" id="GO:0005737">
    <property type="term" value="C:cytoplasm"/>
    <property type="evidence" value="ECO:0007669"/>
    <property type="project" value="UniProtKB-ARBA"/>
</dbReference>
<proteinExistence type="predicted"/>
<feature type="disulfide bond" evidence="12">
    <location>
        <begin position="518"/>
        <end position="579"/>
    </location>
</feature>
<feature type="disulfide bond" evidence="12">
    <location>
        <begin position="505"/>
        <end position="569"/>
    </location>
</feature>
<dbReference type="PROSITE" id="PS50287">
    <property type="entry name" value="SRCR_2"/>
    <property type="match status" value="12"/>
</dbReference>
<dbReference type="FunFam" id="3.10.250.10:FF:000013">
    <property type="entry name" value="CD163 molecule like 1"/>
    <property type="match status" value="1"/>
</dbReference>
<keyword evidence="6" id="KW-0732">Signal</keyword>
<feature type="disulfide bond" evidence="12">
    <location>
        <begin position="763"/>
        <end position="773"/>
    </location>
</feature>
<feature type="disulfide bond" evidence="12">
    <location>
        <begin position="549"/>
        <end position="559"/>
    </location>
</feature>
<feature type="domain" description="SRCR" evidence="14">
    <location>
        <begin position="260"/>
        <end position="360"/>
    </location>
</feature>
<dbReference type="STRING" id="37293.ENSANAP00000029279"/>
<feature type="domain" description="SRCR" evidence="14">
    <location>
        <begin position="153"/>
        <end position="253"/>
    </location>
</feature>
<feature type="disulfide bond" evidence="12">
    <location>
        <begin position="1353"/>
        <end position="1363"/>
    </location>
</feature>
<evidence type="ECO:0000256" key="5">
    <source>
        <dbReference type="ARBA" id="ARBA00022692"/>
    </source>
</evidence>
<feature type="disulfide bond" evidence="12">
    <location>
        <begin position="1219"/>
        <end position="1280"/>
    </location>
</feature>
<dbReference type="InterPro" id="IPR001190">
    <property type="entry name" value="SRCR"/>
</dbReference>
<feature type="disulfide bond" evidence="12">
    <location>
        <begin position="719"/>
        <end position="783"/>
    </location>
</feature>
<gene>
    <name evidence="15" type="primary">CD163L1</name>
</gene>
<feature type="disulfide bond" evidence="12">
    <location>
        <begin position="1099"/>
        <end position="1163"/>
    </location>
</feature>
<feature type="disulfide bond" evidence="12">
    <location>
        <begin position="612"/>
        <end position="676"/>
    </location>
</feature>
<evidence type="ECO:0000256" key="13">
    <source>
        <dbReference type="SAM" id="Phobius"/>
    </source>
</evidence>
<dbReference type="PRINTS" id="PR00258">
    <property type="entry name" value="SPERACTRCPTR"/>
</dbReference>
<evidence type="ECO:0000256" key="6">
    <source>
        <dbReference type="ARBA" id="ARBA00022729"/>
    </source>
</evidence>
<feature type="disulfide bond" evidence="12">
    <location>
        <begin position="976"/>
        <end position="1037"/>
    </location>
</feature>
<evidence type="ECO:0000256" key="12">
    <source>
        <dbReference type="PROSITE-ProRule" id="PRU00196"/>
    </source>
</evidence>
<evidence type="ECO:0000259" key="14">
    <source>
        <dbReference type="PROSITE" id="PS50287"/>
    </source>
</evidence>
<evidence type="ECO:0000256" key="1">
    <source>
        <dbReference type="ARBA" id="ARBA00004251"/>
    </source>
</evidence>
<evidence type="ECO:0000256" key="10">
    <source>
        <dbReference type="ARBA" id="ARBA00023157"/>
    </source>
</evidence>
<feature type="domain" description="SRCR" evidence="14">
    <location>
        <begin position="1074"/>
        <end position="1174"/>
    </location>
</feature>
<feature type="disulfide bond" evidence="12">
    <location>
        <begin position="837"/>
        <end position="898"/>
    </location>
</feature>
<feature type="disulfide bond" evidence="12">
    <location>
        <begin position="178"/>
        <end position="242"/>
    </location>
</feature>
<feature type="domain" description="SRCR" evidence="14">
    <location>
        <begin position="799"/>
        <end position="899"/>
    </location>
</feature>
<keyword evidence="3" id="KW-1003">Cell membrane</keyword>
<feature type="disulfide bond" evidence="12">
    <location>
        <begin position="329"/>
        <end position="339"/>
    </location>
</feature>
<evidence type="ECO:0000256" key="8">
    <source>
        <dbReference type="ARBA" id="ARBA00022989"/>
    </source>
</evidence>
<sequence>MMLPQNSWNIDFGICCCHQNVFSAVVICILFLNSCSLIGSFNETDLELRLIDGDGPCSGRVEVKFQGEWGTVCDDGWNSTASIVVCKQLGCPFYFTTFGYAMPTYGKIWLDDVSCHGNESFLWECQHQKWGSNNCDHREDVAVTCYDKTNMSLRLADGSSSCSGRVEVKFQGRWGTICDDGWNLNTAAVVCRQLGCPSSFMSFGVVSSPATFSPIWLDNILCQGNESAIWDCRHHGWGHHDCSHNEDVTLTCYDRNDLELRLVGGSSRCVGRVELKIQGRWGTICHHKWDSAAANVVCKQLGCGTALHFAGLPHLESGSGVIWLDGVSCSGNESFLWDCGHSGTINFQCVHQNDVSVICSDGANLDLRLADGTDNCSGRVEVRIHEQWWTICDQNWKNEQALVVCKQLGCPVTVFGSHDAKPRKEAKDIWINSISCTGNESTLWDCIYDGRPRRTCFRRSDAGVICSGEVQRSYKSDLDLRLVGDDSTCYGRLEVKYQGKWGTVCHDRWSPRNAAVVCKQLGCGQPIHISGVRYFGGAYGPIWLDDVSCIGNELNIWDCEHRGWGKHNCVHREDVIVSCSGNHTWGLRLVGGSTRCSGRLEVYFQRRWGTVCDDGWNHNAAAVVCSQLDCPSSIIGMGLGNASAGYGRIWLSDVSCDGDESDLWSCRHSGWGNTFCSHHEDVGVVCSDESDMELRLVGGSSRCAGIVEVKVQGAVGILCANNWRMNIAEVVCRQLKCGSPISVSRESHFTERTLRILLSDSRCTGKEASIWDCVRWEWKQTVCHLNMEASLICSAHRQPRLVGADTPCSGLVEVKHGDTWGSVCDSDFSLPAAHVLCRELNCGEAIALSVGAHFEKGNGLTWTEKFQCEGSETYLASCPTVQHPEDTCIHGREVGVVCSREIFNNLNWSGLEMGSTGLELIRHDVSSMALSPTGYTDARLVNGKSQCEGQVELKVFGYWGSLCDTHWDLEDAHVLCRQLSCGVAASTTGGKYIGEGSGRVWGHSFHCSGNESVLDSCPMTVLGAPPCIHENTVSVTCTGNLTQPVFLCPANLSDPYLPAVPEGGVFVCLEDKQLRLVDGNSRCAGRVEIYYDGFWGTVCDDGWDLSDAHVVCRKLGCGKALNATISAHFGAGSGPIWLDDLNCTGTESPLWQSPPGAGGQHNCRHKEDAGVICSEFTALRLYSETETESCAGRLEVFYNGTWGSVGRRNVTTATAGIVCRQLGCAENGVVSLVPLSKTGSGFMWVDDIQCPKMHISIWQCLSAPWERRISSPEEETWITCEDKIRVRGGDTECSGRVEIWHEGSWGTVCDDSWDLAEAEVVCQQLGCGSALAALREAAFGQGTGPIWLDEMQCKGNESSLWECHAKPWGQSDCGHKEDAGVRCSGQSLKSLNASSGHSALILSSVFGLLLLVLFILFLTWCQVQKQKHLPHRVSSRRRGSLEENLFHEMETCLKTEDPHGIRTSDDTPNHGCEDASHTSLLGVLSASEATK</sequence>
<dbReference type="GO" id="GO:0005886">
    <property type="term" value="C:plasma membrane"/>
    <property type="evidence" value="ECO:0007669"/>
    <property type="project" value="UniProtKB-SubCell"/>
</dbReference>
<accession>A0A2K5E808</accession>
<keyword evidence="4" id="KW-0964">Secreted</keyword>
<feature type="domain" description="SRCR" evidence="14">
    <location>
        <begin position="938"/>
        <end position="1038"/>
    </location>
</feature>
<dbReference type="PANTHER" id="PTHR19331:SF484">
    <property type="entry name" value="SRCR DOMAIN-CONTAINING PROTEIN"/>
    <property type="match status" value="1"/>
</dbReference>
<dbReference type="FunFam" id="3.10.250.10:FF:000004">
    <property type="entry name" value="Scavenger receptor cysteine-rich type 1 protein M130"/>
    <property type="match status" value="2"/>
</dbReference>
<evidence type="ECO:0000256" key="2">
    <source>
        <dbReference type="ARBA" id="ARBA00004613"/>
    </source>
</evidence>
<feature type="disulfide bond" evidence="12">
    <location>
        <begin position="732"/>
        <end position="793"/>
    </location>
</feature>
<dbReference type="SUPFAM" id="SSF56487">
    <property type="entry name" value="SRCR-like"/>
    <property type="match status" value="12"/>
</dbReference>
<dbReference type="FunFam" id="3.10.250.10:FF:000002">
    <property type="entry name" value="Scavenger receptor cysteine-rich type 1 protein M130"/>
    <property type="match status" value="2"/>
</dbReference>
<feature type="domain" description="SRCR" evidence="14">
    <location>
        <begin position="587"/>
        <end position="687"/>
    </location>
</feature>
<feature type="domain" description="SRCR" evidence="14">
    <location>
        <begin position="1179"/>
        <end position="1281"/>
    </location>
</feature>
<dbReference type="Pfam" id="PF00530">
    <property type="entry name" value="SRCR"/>
    <property type="match status" value="12"/>
</dbReference>
<name>A0A2K5E808_AOTNA</name>
<evidence type="ECO:0000313" key="16">
    <source>
        <dbReference type="Proteomes" id="UP000233020"/>
    </source>
</evidence>
<feature type="disulfide bond" evidence="12">
    <location>
        <begin position="298"/>
        <end position="359"/>
    </location>
</feature>
<feature type="domain" description="SRCR" evidence="14">
    <location>
        <begin position="480"/>
        <end position="580"/>
    </location>
</feature>
<feature type="disulfide bond" evidence="12">
    <location>
        <begin position="1112"/>
        <end position="1173"/>
    </location>
</feature>
<feature type="domain" description="SRCR" evidence="14">
    <location>
        <begin position="367"/>
        <end position="467"/>
    </location>
</feature>
<dbReference type="InterPro" id="IPR036772">
    <property type="entry name" value="SRCR-like_dom_sf"/>
</dbReference>
<feature type="disulfide bond" evidence="12">
    <location>
        <begin position="191"/>
        <end position="252"/>
    </location>
</feature>
<reference evidence="15" key="1">
    <citation type="submission" date="2025-08" db="UniProtKB">
        <authorList>
            <consortium name="Ensembl"/>
        </authorList>
    </citation>
    <scope>IDENTIFICATION</scope>
</reference>
<feature type="disulfide bond" evidence="12">
    <location>
        <begin position="1322"/>
        <end position="1383"/>
    </location>
</feature>
<keyword evidence="9 13" id="KW-0472">Membrane</keyword>
<dbReference type="FunFam" id="3.10.250.10:FF:000012">
    <property type="entry name" value="CD163 molecule like 1"/>
    <property type="match status" value="1"/>
</dbReference>
<feature type="disulfide bond" evidence="12">
    <location>
        <begin position="868"/>
        <end position="878"/>
    </location>
</feature>
<feature type="domain" description="SRCR" evidence="14">
    <location>
        <begin position="1284"/>
        <end position="1384"/>
    </location>
</feature>
<feature type="domain" description="SRCR" evidence="14">
    <location>
        <begin position="48"/>
        <end position="146"/>
    </location>
</feature>
<dbReference type="GeneTree" id="ENSGT00940000164229"/>
<evidence type="ECO:0000256" key="11">
    <source>
        <dbReference type="ARBA" id="ARBA00023180"/>
    </source>
</evidence>
<keyword evidence="11" id="KW-0325">Glycoprotein</keyword>
<dbReference type="PANTHER" id="PTHR19331">
    <property type="entry name" value="SCAVENGER RECEPTOR DOMAIN-CONTAINING"/>
    <property type="match status" value="1"/>
</dbReference>
<dbReference type="FunFam" id="3.10.250.10:FF:000006">
    <property type="entry name" value="neurotrypsin isoform X2"/>
    <property type="match status" value="4"/>
</dbReference>
<keyword evidence="10 12" id="KW-1015">Disulfide bond</keyword>
<feature type="disulfide bond" evidence="12">
    <location>
        <begin position="222"/>
        <end position="232"/>
    </location>
</feature>
<evidence type="ECO:0000256" key="7">
    <source>
        <dbReference type="ARBA" id="ARBA00022737"/>
    </source>
</evidence>
<evidence type="ECO:0000256" key="9">
    <source>
        <dbReference type="ARBA" id="ARBA00023136"/>
    </source>
</evidence>
<keyword evidence="8 13" id="KW-1133">Transmembrane helix</keyword>
<feature type="transmembrane region" description="Helical" evidence="13">
    <location>
        <begin position="12"/>
        <end position="32"/>
    </location>
</feature>
<organism evidence="15 16">
    <name type="scientific">Aotus nancymaae</name>
    <name type="common">Ma's night monkey</name>
    <dbReference type="NCBI Taxonomy" id="37293"/>
    <lineage>
        <taxon>Eukaryota</taxon>
        <taxon>Metazoa</taxon>
        <taxon>Chordata</taxon>
        <taxon>Craniata</taxon>
        <taxon>Vertebrata</taxon>
        <taxon>Euteleostomi</taxon>
        <taxon>Mammalia</taxon>
        <taxon>Eutheria</taxon>
        <taxon>Euarchontoglires</taxon>
        <taxon>Primates</taxon>
        <taxon>Haplorrhini</taxon>
        <taxon>Platyrrhini</taxon>
        <taxon>Aotidae</taxon>
        <taxon>Aotus</taxon>
    </lineage>
</organism>
<evidence type="ECO:0000256" key="3">
    <source>
        <dbReference type="ARBA" id="ARBA00022475"/>
    </source>
</evidence>
<feature type="disulfide bond" evidence="12">
    <location>
        <begin position="1007"/>
        <end position="1017"/>
    </location>
</feature>
<dbReference type="PROSITE" id="PS00420">
    <property type="entry name" value="SRCR_1"/>
    <property type="match status" value="5"/>
</dbReference>
<dbReference type="FunFam" id="3.10.250.10:FF:000005">
    <property type="entry name" value="Neurotrypsin isoform A"/>
    <property type="match status" value="1"/>
</dbReference>
<dbReference type="FunFam" id="3.10.250.10:FF:000009">
    <property type="entry name" value="WC1"/>
    <property type="match status" value="1"/>
</dbReference>
<feature type="disulfide bond" evidence="12">
    <location>
        <begin position="963"/>
        <end position="1027"/>
    </location>
</feature>
<keyword evidence="7" id="KW-0677">Repeat</keyword>
<dbReference type="SMART" id="SM00202">
    <property type="entry name" value="SR"/>
    <property type="match status" value="12"/>
</dbReference>
<dbReference type="Gene3D" id="3.10.250.10">
    <property type="entry name" value="SRCR-like domain"/>
    <property type="match status" value="12"/>
</dbReference>
<keyword evidence="5 13" id="KW-0812">Transmembrane</keyword>
<evidence type="ECO:0000313" key="15">
    <source>
        <dbReference type="Ensembl" id="ENSANAP00000029279.1"/>
    </source>
</evidence>
<feature type="disulfide bond" evidence="12">
    <location>
        <begin position="405"/>
        <end position="466"/>
    </location>
</feature>
<reference evidence="15" key="2">
    <citation type="submission" date="2025-09" db="UniProtKB">
        <authorList>
            <consortium name="Ensembl"/>
        </authorList>
    </citation>
    <scope>IDENTIFICATION</scope>
</reference>
<feature type="disulfide bond" evidence="12">
    <location>
        <begin position="285"/>
        <end position="349"/>
    </location>
</feature>
<comment type="caution">
    <text evidence="12">Lacks conserved residue(s) required for the propagation of feature annotation.</text>
</comment>
<feature type="disulfide bond" evidence="12">
    <location>
        <begin position="115"/>
        <end position="125"/>
    </location>
</feature>
<protein>
    <submittedName>
        <fullName evidence="15">CD163 molecule like 1</fullName>
    </submittedName>
</protein>
<keyword evidence="16" id="KW-1185">Reference proteome</keyword>
<feature type="disulfide bond" evidence="12">
    <location>
        <begin position="1250"/>
        <end position="1260"/>
    </location>
</feature>
<dbReference type="GO" id="GO:0005576">
    <property type="term" value="C:extracellular region"/>
    <property type="evidence" value="ECO:0007669"/>
    <property type="project" value="UniProtKB-SubCell"/>
</dbReference>
<comment type="subcellular location">
    <subcellularLocation>
        <location evidence="1">Cell membrane</location>
        <topology evidence="1">Single-pass type I membrane protein</topology>
    </subcellularLocation>
    <subcellularLocation>
        <location evidence="2">Secreted</location>
    </subcellularLocation>
</comment>
<feature type="disulfide bond" evidence="12">
    <location>
        <begin position="824"/>
        <end position="888"/>
    </location>
</feature>
<dbReference type="Ensembl" id="ENSANAT00000047307.1">
    <property type="protein sequence ID" value="ENSANAP00000029279.1"/>
    <property type="gene ID" value="ENSANAG00000032423.1"/>
</dbReference>
<feature type="disulfide bond" evidence="12">
    <location>
        <begin position="436"/>
        <end position="446"/>
    </location>
</feature>
<feature type="disulfide bond" evidence="12">
    <location>
        <begin position="656"/>
        <end position="666"/>
    </location>
</feature>